<dbReference type="Gene3D" id="1.10.8.60">
    <property type="match status" value="1"/>
</dbReference>
<proteinExistence type="predicted"/>
<organism evidence="5 6">
    <name type="scientific">Linnemannia exigua</name>
    <dbReference type="NCBI Taxonomy" id="604196"/>
    <lineage>
        <taxon>Eukaryota</taxon>
        <taxon>Fungi</taxon>
        <taxon>Fungi incertae sedis</taxon>
        <taxon>Mucoromycota</taxon>
        <taxon>Mortierellomycotina</taxon>
        <taxon>Mortierellomycetes</taxon>
        <taxon>Mortierellales</taxon>
        <taxon>Mortierellaceae</taxon>
        <taxon>Linnemannia</taxon>
    </lineage>
</organism>
<dbReference type="InterPro" id="IPR050168">
    <property type="entry name" value="AAA_ATPase_domain"/>
</dbReference>
<sequence>MMASLLLPENEATQRLEQAFHLVFNSTTHDYSRLCHKFSSLGGLPRAWIVKGESGTANVLCRKYGIDRVMTVTIGDLAIMYPGDLLKGLTTYLGSIRQFSKTVVILDNIELIFPRDERNFALVHAFQSWIQDLRNQESAFVSSIATEDSHSRVLVLGLTQDARALDPSIATVFDDSIELDIPTPEERSVILQACAANHRMAGQPELTSALKAVSLKCHGYLPADLDALCTQAAIFAHRHGRTPERCTEQDFFEGMKAIRVSALRQNTSVQKVDPVYWTDIGGLENVKPLENFGGVSHLVV</sequence>
<dbReference type="InterPro" id="IPR003959">
    <property type="entry name" value="ATPase_AAA_core"/>
</dbReference>
<feature type="domain" description="ATPase AAA-type core" evidence="3">
    <location>
        <begin position="55"/>
        <end position="179"/>
    </location>
</feature>
<dbReference type="AlphaFoldDB" id="A0AAD4D2Y0"/>
<keyword evidence="1" id="KW-0547">Nucleotide-binding</keyword>
<evidence type="ECO:0000313" key="6">
    <source>
        <dbReference type="Proteomes" id="UP001194580"/>
    </source>
</evidence>
<dbReference type="GO" id="GO:0005524">
    <property type="term" value="F:ATP binding"/>
    <property type="evidence" value="ECO:0007669"/>
    <property type="project" value="UniProtKB-KW"/>
</dbReference>
<evidence type="ECO:0000256" key="1">
    <source>
        <dbReference type="ARBA" id="ARBA00022741"/>
    </source>
</evidence>
<keyword evidence="2" id="KW-0067">ATP-binding</keyword>
<evidence type="ECO:0000259" key="4">
    <source>
        <dbReference type="Pfam" id="PF17862"/>
    </source>
</evidence>
<gene>
    <name evidence="5" type="primary">SPATA5_1</name>
    <name evidence="5" type="ORF">BGZ95_004991</name>
</gene>
<keyword evidence="6" id="KW-1185">Reference proteome</keyword>
<dbReference type="PANTHER" id="PTHR23077:SF27">
    <property type="entry name" value="ATPASE FAMILY GENE 2 PROTEIN HOMOLOG A"/>
    <property type="match status" value="1"/>
</dbReference>
<name>A0AAD4D2Y0_9FUNG</name>
<dbReference type="GO" id="GO:0005737">
    <property type="term" value="C:cytoplasm"/>
    <property type="evidence" value="ECO:0007669"/>
    <property type="project" value="TreeGrafter"/>
</dbReference>
<dbReference type="Pfam" id="PF17862">
    <property type="entry name" value="AAA_lid_3"/>
    <property type="match status" value="1"/>
</dbReference>
<feature type="domain" description="AAA ATPase AAA+ lid" evidence="4">
    <location>
        <begin position="210"/>
        <end position="251"/>
    </location>
</feature>
<dbReference type="InterPro" id="IPR027417">
    <property type="entry name" value="P-loop_NTPase"/>
</dbReference>
<dbReference type="GO" id="GO:0016887">
    <property type="term" value="F:ATP hydrolysis activity"/>
    <property type="evidence" value="ECO:0007669"/>
    <property type="project" value="InterPro"/>
</dbReference>
<dbReference type="SUPFAM" id="SSF52540">
    <property type="entry name" value="P-loop containing nucleoside triphosphate hydrolases"/>
    <property type="match status" value="1"/>
</dbReference>
<reference evidence="5" key="1">
    <citation type="journal article" date="2020" name="Fungal Divers.">
        <title>Resolving the Mortierellaceae phylogeny through synthesis of multi-gene phylogenetics and phylogenomics.</title>
        <authorList>
            <person name="Vandepol N."/>
            <person name="Liber J."/>
            <person name="Desiro A."/>
            <person name="Na H."/>
            <person name="Kennedy M."/>
            <person name="Barry K."/>
            <person name="Grigoriev I.V."/>
            <person name="Miller A.N."/>
            <person name="O'Donnell K."/>
            <person name="Stajich J.E."/>
            <person name="Bonito G."/>
        </authorList>
    </citation>
    <scope>NUCLEOTIDE SEQUENCE</scope>
    <source>
        <strain evidence="5">NRRL 28262</strain>
    </source>
</reference>
<dbReference type="InterPro" id="IPR041569">
    <property type="entry name" value="AAA_lid_3"/>
</dbReference>
<dbReference type="Pfam" id="PF00004">
    <property type="entry name" value="AAA"/>
    <property type="match status" value="1"/>
</dbReference>
<dbReference type="Gene3D" id="3.40.50.300">
    <property type="entry name" value="P-loop containing nucleotide triphosphate hydrolases"/>
    <property type="match status" value="1"/>
</dbReference>
<accession>A0AAD4D2Y0</accession>
<evidence type="ECO:0000313" key="5">
    <source>
        <dbReference type="EMBL" id="KAG0258376.1"/>
    </source>
</evidence>
<dbReference type="EMBL" id="JAAAIL010002309">
    <property type="protein sequence ID" value="KAG0258376.1"/>
    <property type="molecule type" value="Genomic_DNA"/>
</dbReference>
<dbReference type="Proteomes" id="UP001194580">
    <property type="component" value="Unassembled WGS sequence"/>
</dbReference>
<evidence type="ECO:0000256" key="2">
    <source>
        <dbReference type="ARBA" id="ARBA00022840"/>
    </source>
</evidence>
<comment type="caution">
    <text evidence="5">The sequence shown here is derived from an EMBL/GenBank/DDBJ whole genome shotgun (WGS) entry which is preliminary data.</text>
</comment>
<dbReference type="PANTHER" id="PTHR23077">
    <property type="entry name" value="AAA-FAMILY ATPASE"/>
    <property type="match status" value="1"/>
</dbReference>
<evidence type="ECO:0000259" key="3">
    <source>
        <dbReference type="Pfam" id="PF00004"/>
    </source>
</evidence>
<protein>
    <submittedName>
        <fullName evidence="5">Spermatogenesis associated protein 5</fullName>
    </submittedName>
</protein>